<gene>
    <name evidence="1" type="ORF">BHR79_03970</name>
    <name evidence="2" type="ORF">EFE40_08145</name>
    <name evidence="3" type="ORF">SAMN04515625_1580</name>
</gene>
<evidence type="ECO:0000313" key="4">
    <source>
        <dbReference type="Proteomes" id="UP000186879"/>
    </source>
</evidence>
<dbReference type="OrthoDB" id="147087at2157"/>
<reference evidence="2 6" key="3">
    <citation type="submission" date="2018-10" db="EMBL/GenBank/DDBJ databases">
        <title>Cultivation of a novel Methanohalophilus strain from Kebrit Deep of the Red Sea and a genomic comparison of members of the genus Methanohalophilus.</title>
        <authorList>
            <person name="Guan Y."/>
            <person name="Ngugi D.K."/>
            <person name="Stingl U."/>
        </authorList>
    </citation>
    <scope>NUCLEOTIDE SEQUENCE [LARGE SCALE GENOMIC DNA]</scope>
    <source>
        <strain evidence="2 6">DSM 3094</strain>
    </source>
</reference>
<organism evidence="1 4">
    <name type="scientific">Methanohalophilus halophilus</name>
    <dbReference type="NCBI Taxonomy" id="2177"/>
    <lineage>
        <taxon>Archaea</taxon>
        <taxon>Methanobacteriati</taxon>
        <taxon>Methanobacteriota</taxon>
        <taxon>Stenosarchaea group</taxon>
        <taxon>Methanomicrobia</taxon>
        <taxon>Methanosarcinales</taxon>
        <taxon>Methanosarcinaceae</taxon>
        <taxon>Methanohalophilus</taxon>
    </lineage>
</organism>
<evidence type="ECO:0000313" key="5">
    <source>
        <dbReference type="Proteomes" id="UP000198669"/>
    </source>
</evidence>
<dbReference type="EMBL" id="RJJG01000006">
    <property type="protein sequence ID" value="RNI07919.1"/>
    <property type="molecule type" value="Genomic_DNA"/>
</dbReference>
<dbReference type="STRING" id="2177.BHR79_03970"/>
<evidence type="ECO:0000313" key="6">
    <source>
        <dbReference type="Proteomes" id="UP000267921"/>
    </source>
</evidence>
<evidence type="ECO:0008006" key="7">
    <source>
        <dbReference type="Google" id="ProtNLM"/>
    </source>
</evidence>
<accession>A0A1L3Q1H6</accession>
<dbReference type="GeneID" id="30582892"/>
<name>A0A1L3Q1H6_9EURY</name>
<dbReference type="EMBL" id="FNMU01000004">
    <property type="protein sequence ID" value="SDW75537.1"/>
    <property type="molecule type" value="Genomic_DNA"/>
</dbReference>
<reference evidence="3 5" key="2">
    <citation type="submission" date="2016-10" db="EMBL/GenBank/DDBJ databases">
        <authorList>
            <person name="de Groot N.N."/>
        </authorList>
    </citation>
    <scope>NUCLEOTIDE SEQUENCE [LARGE SCALE GENOMIC DNA]</scope>
    <source>
        <strain evidence="3 5">Z-7982</strain>
    </source>
</reference>
<evidence type="ECO:0000313" key="2">
    <source>
        <dbReference type="EMBL" id="RNI07919.1"/>
    </source>
</evidence>
<sequence length="353" mass="39910">MKQNVTQILKDIFTSSGYRIVDSSIADLIAEKDEKKMYIKFSNLLNTSYIEDFAYNIRDGAGLIVATGNASEEQIEFAKQKGVIVWDREELAYQIGNAVLADIEGESIELGEQSTPVEKATEEYIIADDKKKKPNMFAGTKKEVENRAIESKPKVKSDVETIPSVENKVIDLRSAPVNITGERAISIAKPHQRDVTTAALKFVPLWKYTYDIQAQRQFRSKIIDIEGDGEGYFNSMNEIFEDLDLPGINNQIEVEVSDYEVKAPIVTKEEATKAIYERIIDQYTRDVKFDNTIGEAIISEHKRISPSKKEIEMEIEIVYLPVWEAKGKRNSVEINATNGEVLLNPVDNDVEIM</sequence>
<evidence type="ECO:0000313" key="3">
    <source>
        <dbReference type="EMBL" id="SDW75537.1"/>
    </source>
</evidence>
<dbReference type="EMBL" id="CP017921">
    <property type="protein sequence ID" value="APH38724.1"/>
    <property type="molecule type" value="Genomic_DNA"/>
</dbReference>
<protein>
    <recommendedName>
        <fullName evidence="7">Restriction endonuclease</fullName>
    </recommendedName>
</protein>
<dbReference type="KEGG" id="mhaz:BHR79_03970"/>
<proteinExistence type="predicted"/>
<keyword evidence="4" id="KW-1185">Reference proteome</keyword>
<dbReference type="AlphaFoldDB" id="A0A1L3Q1H6"/>
<evidence type="ECO:0000313" key="1">
    <source>
        <dbReference type="EMBL" id="APH38724.1"/>
    </source>
</evidence>
<dbReference type="RefSeq" id="WP_072561174.1">
    <property type="nucleotide sequence ID" value="NZ_CP017921.1"/>
</dbReference>
<dbReference type="Proteomes" id="UP000186879">
    <property type="component" value="Chromosome"/>
</dbReference>
<dbReference type="Proteomes" id="UP000267921">
    <property type="component" value="Unassembled WGS sequence"/>
</dbReference>
<reference evidence="1 4" key="1">
    <citation type="submission" date="2016-10" db="EMBL/GenBank/DDBJ databases">
        <title>Methanohalophilus halophilus.</title>
        <authorList>
            <person name="L'haridon S."/>
        </authorList>
    </citation>
    <scope>NUCLEOTIDE SEQUENCE [LARGE SCALE GENOMIC DNA]</scope>
    <source>
        <strain evidence="1 4">Z-7982</strain>
    </source>
</reference>
<dbReference type="Proteomes" id="UP000198669">
    <property type="component" value="Unassembled WGS sequence"/>
</dbReference>